<accession>A0A413IED5</accession>
<dbReference type="Proteomes" id="UP000284434">
    <property type="component" value="Unassembled WGS sequence"/>
</dbReference>
<dbReference type="AlphaFoldDB" id="A0A413IED5"/>
<organism evidence="1 2">
    <name type="scientific">Odoribacter splanchnicus</name>
    <dbReference type="NCBI Taxonomy" id="28118"/>
    <lineage>
        <taxon>Bacteria</taxon>
        <taxon>Pseudomonadati</taxon>
        <taxon>Bacteroidota</taxon>
        <taxon>Bacteroidia</taxon>
        <taxon>Bacteroidales</taxon>
        <taxon>Odoribacteraceae</taxon>
        <taxon>Odoribacter</taxon>
    </lineage>
</organism>
<reference evidence="1 2" key="1">
    <citation type="submission" date="2018-08" db="EMBL/GenBank/DDBJ databases">
        <title>A genome reference for cultivated species of the human gut microbiota.</title>
        <authorList>
            <person name="Zou Y."/>
            <person name="Xue W."/>
            <person name="Luo G."/>
        </authorList>
    </citation>
    <scope>NUCLEOTIDE SEQUENCE [LARGE SCALE GENOMIC DNA]</scope>
    <source>
        <strain evidence="1 2">OF03-11</strain>
    </source>
</reference>
<dbReference type="RefSeq" id="WP_118103258.1">
    <property type="nucleotide sequence ID" value="NZ_QSCO01000005.1"/>
</dbReference>
<gene>
    <name evidence="1" type="ORF">DXA53_04725</name>
</gene>
<name>A0A413IED5_9BACT</name>
<evidence type="ECO:0000313" key="2">
    <source>
        <dbReference type="Proteomes" id="UP000284434"/>
    </source>
</evidence>
<protein>
    <recommendedName>
        <fullName evidence="3">Glycosyltransferase</fullName>
    </recommendedName>
</protein>
<proteinExistence type="predicted"/>
<comment type="caution">
    <text evidence="1">The sequence shown here is derived from an EMBL/GenBank/DDBJ whole genome shotgun (WGS) entry which is preliminary data.</text>
</comment>
<evidence type="ECO:0000313" key="1">
    <source>
        <dbReference type="EMBL" id="RGY08348.1"/>
    </source>
</evidence>
<dbReference type="EMBL" id="QSCO01000005">
    <property type="protein sequence ID" value="RGY08348.1"/>
    <property type="molecule type" value="Genomic_DNA"/>
</dbReference>
<dbReference type="SUPFAM" id="SSF53756">
    <property type="entry name" value="UDP-Glycosyltransferase/glycogen phosphorylase"/>
    <property type="match status" value="1"/>
</dbReference>
<evidence type="ECO:0008006" key="3">
    <source>
        <dbReference type="Google" id="ProtNLM"/>
    </source>
</evidence>
<sequence length="355" mass="41702">MKVALLLPAEPEKAPYIQYYIDVFKEKGIEYDVIAWNRSGNNPKVLERLIMYEAPSPDTLSNIKKVRGFWGFKQFVEKTVRQKQYDRLVVHTIMLAVFMSSFLKRYYGGKYILDIRDECSLYGIMKLRLPVLLKYSFCNVISSWGFKTWLPEAEYVISHNIGFRWKEKMNMPAPDSFFHHQPLDILTIGQIRHFDGNRVLIDELGNRGNMKMHFAGDGVDVPRLVEYCKEKKINNVAFSGRYLKENEDDIVSTSDFVNILLPQTRVQQAMANRFYLAILNYKPVIVNAESIQVEYVKKYGLGIIWEQGTILRECIHEYILNFNRVSFCKGRHLFFHELLLDIEKFETLVMKFIDK</sequence>